<feature type="site" description="Important for interaction with phosphotyrosine-binding proteins" evidence="21">
    <location>
        <position position="1223"/>
    </location>
</feature>
<dbReference type="InterPro" id="IPR007110">
    <property type="entry name" value="Ig-like_dom"/>
</dbReference>
<keyword evidence="3" id="KW-1003">Cell membrane</keyword>
<evidence type="ECO:0000256" key="16">
    <source>
        <dbReference type="ARBA" id="ARBA00023319"/>
    </source>
</evidence>
<feature type="domain" description="Protein kinase" evidence="26">
    <location>
        <begin position="833"/>
        <end position="1215"/>
    </location>
</feature>
<dbReference type="FunFam" id="2.60.40.10:FF:000032">
    <property type="entry name" value="palladin isoform X1"/>
    <property type="match status" value="1"/>
</dbReference>
<feature type="domain" description="Ig-like" evidence="27">
    <location>
        <begin position="145"/>
        <end position="233"/>
    </location>
</feature>
<feature type="binding site" evidence="19">
    <location>
        <position position="1083"/>
    </location>
    <ligand>
        <name>ATP</name>
        <dbReference type="ChEBI" id="CHEBI:30616"/>
    </ligand>
</feature>
<evidence type="ECO:0000313" key="28">
    <source>
        <dbReference type="Proteomes" id="UP000515158"/>
    </source>
</evidence>
<dbReference type="SMART" id="SM00409">
    <property type="entry name" value="IG"/>
    <property type="match status" value="6"/>
</dbReference>
<dbReference type="Pfam" id="PF13927">
    <property type="entry name" value="Ig_3"/>
    <property type="match status" value="1"/>
</dbReference>
<keyword evidence="14 29" id="KW-0675">Receptor</keyword>
<feature type="active site" description="Proton acceptor" evidence="18">
    <location>
        <position position="1079"/>
    </location>
</feature>
<keyword evidence="20" id="KW-0479">Metal-binding</keyword>
<dbReference type="CDD" id="cd00096">
    <property type="entry name" value="Ig"/>
    <property type="match status" value="1"/>
</dbReference>
<keyword evidence="28" id="KW-1185">Reference proteome</keyword>
<keyword evidence="25" id="KW-0732">Signal</keyword>
<feature type="binding site" evidence="20">
    <location>
        <position position="1084"/>
    </location>
    <ligand>
        <name>Mg(2+)</name>
        <dbReference type="ChEBI" id="CHEBI:18420"/>
    </ligand>
</feature>
<dbReference type="SMART" id="SM00408">
    <property type="entry name" value="IGc2"/>
    <property type="match status" value="5"/>
</dbReference>
<feature type="domain" description="Ig-like" evidence="27">
    <location>
        <begin position="239"/>
        <end position="338"/>
    </location>
</feature>
<keyword evidence="9 19" id="KW-0067">ATP-binding</keyword>
<dbReference type="InterPro" id="IPR000719">
    <property type="entry name" value="Prot_kinase_dom"/>
</dbReference>
<dbReference type="CTD" id="5817"/>
<comment type="catalytic activity">
    <reaction evidence="17">
        <text>L-tyrosyl-[protein] + ATP = O-phospho-L-tyrosyl-[protein] + ADP + H(+)</text>
        <dbReference type="Rhea" id="RHEA:10596"/>
        <dbReference type="Rhea" id="RHEA-COMP:10136"/>
        <dbReference type="Rhea" id="RHEA-COMP:20101"/>
        <dbReference type="ChEBI" id="CHEBI:15378"/>
        <dbReference type="ChEBI" id="CHEBI:30616"/>
        <dbReference type="ChEBI" id="CHEBI:46858"/>
        <dbReference type="ChEBI" id="CHEBI:61978"/>
        <dbReference type="ChEBI" id="CHEBI:456216"/>
        <dbReference type="EC" id="2.7.10.1"/>
    </reaction>
</comment>
<evidence type="ECO:0000256" key="10">
    <source>
        <dbReference type="ARBA" id="ARBA00022989"/>
    </source>
</evidence>
<keyword evidence="7 19" id="KW-0547">Nucleotide-binding</keyword>
<evidence type="ECO:0000256" key="13">
    <source>
        <dbReference type="ARBA" id="ARBA00023157"/>
    </source>
</evidence>
<evidence type="ECO:0000256" key="11">
    <source>
        <dbReference type="ARBA" id="ARBA00023136"/>
    </source>
</evidence>
<dbReference type="EC" id="2.7.10.1" evidence="2"/>
<evidence type="ECO:0000256" key="21">
    <source>
        <dbReference type="PIRSR" id="PIRSR000615-4"/>
    </source>
</evidence>
<dbReference type="RefSeq" id="XP_034249878.1">
    <property type="nucleotide sequence ID" value="XM_034393987.1"/>
</dbReference>
<dbReference type="Pfam" id="PF21339">
    <property type="entry name" value="VEGFR-1-like_Ig-like"/>
    <property type="match status" value="1"/>
</dbReference>
<evidence type="ECO:0000256" key="19">
    <source>
        <dbReference type="PIRSR" id="PIRSR000615-2"/>
    </source>
</evidence>
<dbReference type="Proteomes" id="UP000515158">
    <property type="component" value="Unplaced"/>
</dbReference>
<keyword evidence="12" id="KW-0829">Tyrosine-protein kinase</keyword>
<evidence type="ECO:0000256" key="15">
    <source>
        <dbReference type="ARBA" id="ARBA00023180"/>
    </source>
</evidence>
<dbReference type="PROSITE" id="PS50011">
    <property type="entry name" value="PROTEIN_KINASE_DOM"/>
    <property type="match status" value="1"/>
</dbReference>
<dbReference type="Gene3D" id="3.30.200.20">
    <property type="entry name" value="Phosphorylase Kinase, domain 1"/>
    <property type="match status" value="1"/>
</dbReference>
<evidence type="ECO:0000256" key="14">
    <source>
        <dbReference type="ARBA" id="ARBA00023170"/>
    </source>
</evidence>
<dbReference type="OrthoDB" id="3256376at2759"/>
<feature type="region of interest" description="Disordered" evidence="23">
    <location>
        <begin position="1304"/>
        <end position="1406"/>
    </location>
</feature>
<organism evidence="29">
    <name type="scientific">Thrips palmi</name>
    <name type="common">Melon thrips</name>
    <dbReference type="NCBI Taxonomy" id="161013"/>
    <lineage>
        <taxon>Eukaryota</taxon>
        <taxon>Metazoa</taxon>
        <taxon>Ecdysozoa</taxon>
        <taxon>Arthropoda</taxon>
        <taxon>Hexapoda</taxon>
        <taxon>Insecta</taxon>
        <taxon>Pterygota</taxon>
        <taxon>Neoptera</taxon>
        <taxon>Paraneoptera</taxon>
        <taxon>Thysanoptera</taxon>
        <taxon>Terebrantia</taxon>
        <taxon>Thripoidea</taxon>
        <taxon>Thripidae</taxon>
        <taxon>Thrips</taxon>
    </lineage>
</organism>
<dbReference type="GO" id="GO:0046872">
    <property type="term" value="F:metal ion binding"/>
    <property type="evidence" value="ECO:0007669"/>
    <property type="project" value="UniProtKB-KW"/>
</dbReference>
<evidence type="ECO:0000259" key="26">
    <source>
        <dbReference type="PROSITE" id="PS50011"/>
    </source>
</evidence>
<evidence type="ECO:0000256" key="9">
    <source>
        <dbReference type="ARBA" id="ARBA00022840"/>
    </source>
</evidence>
<evidence type="ECO:0000256" key="22">
    <source>
        <dbReference type="PROSITE-ProRule" id="PRU10141"/>
    </source>
</evidence>
<keyword evidence="8" id="KW-0418">Kinase</keyword>
<keyword evidence="10 24" id="KW-1133">Transmembrane helix</keyword>
<dbReference type="InterPro" id="IPR013098">
    <property type="entry name" value="Ig_I-set"/>
</dbReference>
<dbReference type="SUPFAM" id="SSF56112">
    <property type="entry name" value="Protein kinase-like (PK-like)"/>
    <property type="match status" value="1"/>
</dbReference>
<dbReference type="PANTHER" id="PTHR24416">
    <property type="entry name" value="TYROSINE-PROTEIN KINASE RECEPTOR"/>
    <property type="match status" value="1"/>
</dbReference>
<sequence length="1479" mass="165430">MAATWMPSRVLVLLAVSALLASASARHGRDDRRRRAVPRPRIDPELDEYVLDSGDNLKLRCQSAFPVRWEIPAEAENDVVKKVLFEPMEDVQPYIIHLELANTNYMQTGYYRCVDNQTLDLEDGQRVTSIYVYVRDETELLALDPNPPPLTVNSGGKLVIPCRPTAPNVSVTLTKDAQEIPYNNEMLYDGSLVFFDPHEGFVIQNCKAAHAGLYTCSSESSLSNVYVHVMSVSDDVATPSIHAPNHAIIGTSLVLNCSVPYENGISMALEWAVPDQSGKDSGRIVVGKLREVKEPLNGEQSLAVRTVEIKQVKKSDEGFYSCTVKDNANNQKVEKRYIPVLEQGSSYINLTVQGDKTNITANAGSDASVQWVVYHSAHPEPQLEWYDPEDKEITSSSSYGKFEVYRDSSTTRLVVKKPSIQDTGVYKLNAVNQGTRKTIELFLNVLGGPYLNVSIEPFYMVNTEAKITCTVLGNPLPIIQWAFRPCTFQPLEDCEVRDSDELDVDNFSEEAFGKVQLRSKLTMIAVQSGVIQSKACSSAGECVKEEKNFYVTDVPHGFHLEGPNLTVEGEKVEFNCSVSPYHYTRDIVWKFDGLTIGEDRDFHISTKSTVFSHRSTLTVKNVTNTNEGIYSCVALHVGSGLPSEHQISLNVTDVKVPVFGNKTNLMGNVKELAEGQSFTLYCFASGMPKPQIKWFKGKTPVKLKTNLEILDDGRKLDFKYLTLEDDGRYTCEATNRGGTVHRSITLSLLDKRKGVNVGLVVGLLILALLLLAVIIYLCVRVRREQKLRQRLTSAGLMHFEEGAIENLNMDIGVEDQAELLPYDRKYEFPRDKLKLGKTLGSGAFGIVVKADAYGIIENEAVTPVAVKMVKRSADSNIIKALASELKIMVHLGKHLNVVNLLGACTKGLNKMELLVIVEYCRYGNLHNYLMKHRNHFIDQIDPTTGLIDPTRVPEASANIPNGRNRLNYAALSFSNSGHSDSFKGERPTDSRADYRSQTDSSENFVTGATEATFVCMTPTGEEGFLMTNNSTQQPDWRSNYKGDYKGIVSPITTRDLLCYAFQVARGMEYLNSRKILHLDLAARNILLADNNIIKICDFGLAKSVYKDENYLKKENGPLPIKWMAIESIRDRTFSTQSDVWSFGIVLWEFFSLAKTPYTGMPADEHMYKKLEEGYRMEKPPYATDDIYAVMMDCWQARPVLRPSFTELVDTLGSMLEDGVRKHYVDLNEPYVQMNHRWLNESGHNDYLGMFSSPTYTNVMSPLPVEDDEPQRYQNIPRGAPTVVADHSLPGAYLNMTSPFSTELDTIFSPTRPGSNGGNVFKFQTPPQGRRLRDTEVNDDVELRPMLSGSNRSRKSESTSGHESDDASSQYTAVPSSRPVMPNVDSRSSPQKSTNQGKVPSFSNPSYSFAPDLDNYVNYKQRNLKPPEPISNMSPPTFSTFGRRAPVQERQLPPNYVNIPQQRAPLALSETDFNDPPYVN</sequence>
<feature type="binding site" evidence="20">
    <location>
        <position position="1097"/>
    </location>
    <ligand>
        <name>Mg(2+)</name>
        <dbReference type="ChEBI" id="CHEBI:18420"/>
    </ligand>
</feature>
<dbReference type="Pfam" id="PF07679">
    <property type="entry name" value="I-set"/>
    <property type="match status" value="2"/>
</dbReference>
<evidence type="ECO:0000256" key="18">
    <source>
        <dbReference type="PIRSR" id="PIRSR000615-1"/>
    </source>
</evidence>
<dbReference type="SUPFAM" id="SSF48726">
    <property type="entry name" value="Immunoglobulin"/>
    <property type="match status" value="5"/>
</dbReference>
<dbReference type="GO" id="GO:0007169">
    <property type="term" value="P:cell surface receptor protein tyrosine kinase signaling pathway"/>
    <property type="evidence" value="ECO:0007669"/>
    <property type="project" value="InterPro"/>
</dbReference>
<dbReference type="PRINTS" id="PR01832">
    <property type="entry name" value="VEGFRECEPTOR"/>
</dbReference>
<dbReference type="FunCoup" id="A0A6P8ZWV7">
    <property type="interactions" value="185"/>
</dbReference>
<evidence type="ECO:0000256" key="5">
    <source>
        <dbReference type="ARBA" id="ARBA00022679"/>
    </source>
</evidence>
<keyword evidence="15" id="KW-0325">Glycoprotein</keyword>
<feature type="binding site" evidence="19 22">
    <location>
        <position position="867"/>
    </location>
    <ligand>
        <name>ATP</name>
        <dbReference type="ChEBI" id="CHEBI:30616"/>
    </ligand>
</feature>
<accession>A0A6P8ZWV7</accession>
<dbReference type="InParanoid" id="A0A6P8ZWV7"/>
<evidence type="ECO:0000259" key="27">
    <source>
        <dbReference type="PROSITE" id="PS50835"/>
    </source>
</evidence>
<dbReference type="InterPro" id="IPR050122">
    <property type="entry name" value="RTK"/>
</dbReference>
<dbReference type="InterPro" id="IPR036179">
    <property type="entry name" value="Ig-like_dom_sf"/>
</dbReference>
<feature type="compositionally biased region" description="Polar residues" evidence="23">
    <location>
        <begin position="1384"/>
        <end position="1406"/>
    </location>
</feature>
<evidence type="ECO:0000256" key="17">
    <source>
        <dbReference type="ARBA" id="ARBA00051243"/>
    </source>
</evidence>
<keyword evidence="16" id="KW-0393">Immunoglobulin domain</keyword>
<feature type="signal peptide" evidence="25">
    <location>
        <begin position="1"/>
        <end position="25"/>
    </location>
</feature>
<dbReference type="PROSITE" id="PS50835">
    <property type="entry name" value="IG_LIKE"/>
    <property type="match status" value="4"/>
</dbReference>
<dbReference type="InterPro" id="IPR013783">
    <property type="entry name" value="Ig-like_fold"/>
</dbReference>
<keyword evidence="4" id="KW-0597">Phosphoprotein</keyword>
<name>A0A6P8ZWV7_THRPL</name>
<dbReference type="InterPro" id="IPR017441">
    <property type="entry name" value="Protein_kinase_ATP_BS"/>
</dbReference>
<dbReference type="InterPro" id="IPR001245">
    <property type="entry name" value="Ser-Thr/Tyr_kinase_cat_dom"/>
</dbReference>
<evidence type="ECO:0000256" key="6">
    <source>
        <dbReference type="ARBA" id="ARBA00022692"/>
    </source>
</evidence>
<dbReference type="PROSITE" id="PS00109">
    <property type="entry name" value="PROTEIN_KINASE_TYR"/>
    <property type="match status" value="1"/>
</dbReference>
<dbReference type="InterPro" id="IPR011009">
    <property type="entry name" value="Kinase-like_dom_sf"/>
</dbReference>
<evidence type="ECO:0000256" key="7">
    <source>
        <dbReference type="ARBA" id="ARBA00022741"/>
    </source>
</evidence>
<keyword evidence="5" id="KW-0808">Transferase</keyword>
<keyword evidence="13" id="KW-1015">Disulfide bond</keyword>
<proteinExistence type="predicted"/>
<feature type="chain" id="PRO_5028192430" description="receptor protein-tyrosine kinase" evidence="25">
    <location>
        <begin position="26"/>
        <end position="1479"/>
    </location>
</feature>
<feature type="domain" description="Ig-like" evidence="27">
    <location>
        <begin position="657"/>
        <end position="747"/>
    </location>
</feature>
<feature type="region of interest" description="Disordered" evidence="23">
    <location>
        <begin position="976"/>
        <end position="1001"/>
    </location>
</feature>
<dbReference type="KEGG" id="tpal:117650510"/>
<dbReference type="FunFam" id="3.30.200.20:FF:000384">
    <property type="entry name" value="Receptor protein-tyrosine kinase"/>
    <property type="match status" value="1"/>
</dbReference>
<feature type="compositionally biased region" description="Basic and acidic residues" evidence="23">
    <location>
        <begin position="980"/>
        <end position="996"/>
    </location>
</feature>
<dbReference type="GO" id="GO:0004714">
    <property type="term" value="F:transmembrane receptor protein tyrosine kinase activity"/>
    <property type="evidence" value="ECO:0007669"/>
    <property type="project" value="UniProtKB-EC"/>
</dbReference>
<reference evidence="29" key="1">
    <citation type="submission" date="2025-08" db="UniProtKB">
        <authorList>
            <consortium name="RefSeq"/>
        </authorList>
    </citation>
    <scope>IDENTIFICATION</scope>
    <source>
        <tissue evidence="29">Total insect</tissue>
    </source>
</reference>
<evidence type="ECO:0000256" key="4">
    <source>
        <dbReference type="ARBA" id="ARBA00022553"/>
    </source>
</evidence>
<dbReference type="GO" id="GO:0005524">
    <property type="term" value="F:ATP binding"/>
    <property type="evidence" value="ECO:0007669"/>
    <property type="project" value="UniProtKB-UniRule"/>
</dbReference>
<evidence type="ECO:0000256" key="20">
    <source>
        <dbReference type="PIRSR" id="PIRSR000615-3"/>
    </source>
</evidence>
<evidence type="ECO:0000256" key="8">
    <source>
        <dbReference type="ARBA" id="ARBA00022777"/>
    </source>
</evidence>
<dbReference type="PROSITE" id="PS00107">
    <property type="entry name" value="PROTEIN_KINASE_ATP"/>
    <property type="match status" value="1"/>
</dbReference>
<evidence type="ECO:0000256" key="25">
    <source>
        <dbReference type="SAM" id="SignalP"/>
    </source>
</evidence>
<feature type="binding site" evidence="19">
    <location>
        <begin position="840"/>
        <end position="847"/>
    </location>
    <ligand>
        <name>ATP</name>
        <dbReference type="ChEBI" id="CHEBI:30616"/>
    </ligand>
</feature>
<keyword evidence="6 24" id="KW-0812">Transmembrane</keyword>
<evidence type="ECO:0000256" key="24">
    <source>
        <dbReference type="SAM" id="Phobius"/>
    </source>
</evidence>
<dbReference type="Gene3D" id="1.10.510.10">
    <property type="entry name" value="Transferase(Phosphotransferase) domain 1"/>
    <property type="match status" value="1"/>
</dbReference>
<feature type="domain" description="Ig-like" evidence="27">
    <location>
        <begin position="555"/>
        <end position="648"/>
    </location>
</feature>
<feature type="compositionally biased region" description="Polar residues" evidence="23">
    <location>
        <begin position="1304"/>
        <end position="1313"/>
    </location>
</feature>
<dbReference type="InterPro" id="IPR003599">
    <property type="entry name" value="Ig_sub"/>
</dbReference>
<protein>
    <recommendedName>
        <fullName evidence="2">receptor protein-tyrosine kinase</fullName>
        <ecNumber evidence="2">2.7.10.1</ecNumber>
    </recommendedName>
</protein>
<gene>
    <name evidence="29" type="primary">LOC117650510</name>
</gene>
<keyword evidence="20" id="KW-0460">Magnesium</keyword>
<feature type="compositionally biased region" description="Basic and acidic residues" evidence="23">
    <location>
        <begin position="1353"/>
        <end position="1364"/>
    </location>
</feature>
<dbReference type="GO" id="GO:0043235">
    <property type="term" value="C:receptor complex"/>
    <property type="evidence" value="ECO:0007669"/>
    <property type="project" value="TreeGrafter"/>
</dbReference>
<dbReference type="PROSITE" id="PS00240">
    <property type="entry name" value="RECEPTOR_TYR_KIN_III"/>
    <property type="match status" value="1"/>
</dbReference>
<dbReference type="PANTHER" id="PTHR24416:SF600">
    <property type="entry name" value="PDGF- AND VEGF-RECEPTOR RELATED, ISOFORM J"/>
    <property type="match status" value="1"/>
</dbReference>
<dbReference type="PIRSF" id="PIRSF000615">
    <property type="entry name" value="TyrPK_CSF1-R"/>
    <property type="match status" value="1"/>
</dbReference>
<feature type="transmembrane region" description="Helical" evidence="24">
    <location>
        <begin position="757"/>
        <end position="779"/>
    </location>
</feature>
<dbReference type="GeneID" id="117650510"/>
<feature type="region of interest" description="Disordered" evidence="23">
    <location>
        <begin position="1421"/>
        <end position="1444"/>
    </location>
</feature>
<evidence type="ECO:0000256" key="3">
    <source>
        <dbReference type="ARBA" id="ARBA00022475"/>
    </source>
</evidence>
<evidence type="ECO:0000256" key="2">
    <source>
        <dbReference type="ARBA" id="ARBA00011902"/>
    </source>
</evidence>
<dbReference type="Gene3D" id="2.60.40.10">
    <property type="entry name" value="Immunoglobulins"/>
    <property type="match status" value="7"/>
</dbReference>
<feature type="compositionally biased region" description="Polar residues" evidence="23">
    <location>
        <begin position="1430"/>
        <end position="1439"/>
    </location>
</feature>
<dbReference type="Pfam" id="PF07714">
    <property type="entry name" value="PK_Tyr_Ser-Thr"/>
    <property type="match status" value="1"/>
</dbReference>
<dbReference type="GO" id="GO:0005886">
    <property type="term" value="C:plasma membrane"/>
    <property type="evidence" value="ECO:0007669"/>
    <property type="project" value="UniProtKB-SubCell"/>
</dbReference>
<dbReference type="InterPro" id="IPR003598">
    <property type="entry name" value="Ig_sub2"/>
</dbReference>
<evidence type="ECO:0000256" key="12">
    <source>
        <dbReference type="ARBA" id="ARBA00023137"/>
    </source>
</evidence>
<dbReference type="InterPro" id="IPR008266">
    <property type="entry name" value="Tyr_kinase_AS"/>
</dbReference>
<evidence type="ECO:0000313" key="29">
    <source>
        <dbReference type="RefSeq" id="XP_034249878.1"/>
    </source>
</evidence>
<keyword evidence="11 24" id="KW-0472">Membrane</keyword>
<comment type="subcellular location">
    <subcellularLocation>
        <location evidence="1">Cell membrane</location>
        <topology evidence="1">Single-pass type I membrane protein</topology>
    </subcellularLocation>
</comment>
<evidence type="ECO:0000256" key="23">
    <source>
        <dbReference type="SAM" id="MobiDB-lite"/>
    </source>
</evidence>
<evidence type="ECO:0000256" key="1">
    <source>
        <dbReference type="ARBA" id="ARBA00004251"/>
    </source>
</evidence>
<dbReference type="InterPro" id="IPR001824">
    <property type="entry name" value="Tyr_kinase_rcpt_3_CS"/>
</dbReference>
<dbReference type="FunFam" id="1.10.510.10:FF:000373">
    <property type="entry name" value="Receptor protein-tyrosine kinase"/>
    <property type="match status" value="1"/>
</dbReference>